<name>A0A067QEL5_ZOONE</name>
<sequence>MMTKKKDKEFVTPRFAYPRIPQDILFAIGGFHNGIPSDVIEAYDVRANRWSVVEGFDSIGRRAHHGTAVVGFDIYVIGGEEGSKDLRSCLCFNAVKKTCREVAPMHECRSKLMVAVLRGAVYAMGAEAEGKNQRSAERYDPKANQWSWIAPMNKGRRGASAAVLNGT</sequence>
<dbReference type="EMBL" id="KK870675">
    <property type="protein sequence ID" value="KDQ80491.1"/>
    <property type="molecule type" value="Genomic_DNA"/>
</dbReference>
<reference evidence="2 3" key="1">
    <citation type="journal article" date="2014" name="Nat. Commun.">
        <title>Molecular traces of alternative social organization in a termite genome.</title>
        <authorList>
            <person name="Terrapon N."/>
            <person name="Li C."/>
            <person name="Robertson H.M."/>
            <person name="Ji L."/>
            <person name="Meng X."/>
            <person name="Booth W."/>
            <person name="Chen Z."/>
            <person name="Childers C.P."/>
            <person name="Glastad K.M."/>
            <person name="Gokhale K."/>
            <person name="Gowin J."/>
            <person name="Gronenberg W."/>
            <person name="Hermansen R.A."/>
            <person name="Hu H."/>
            <person name="Hunt B.G."/>
            <person name="Huylmans A.K."/>
            <person name="Khalil S.M."/>
            <person name="Mitchell R.D."/>
            <person name="Munoz-Torres M.C."/>
            <person name="Mustard J.A."/>
            <person name="Pan H."/>
            <person name="Reese J.T."/>
            <person name="Scharf M.E."/>
            <person name="Sun F."/>
            <person name="Vogel H."/>
            <person name="Xiao J."/>
            <person name="Yang W."/>
            <person name="Yang Z."/>
            <person name="Yang Z."/>
            <person name="Zhou J."/>
            <person name="Zhu J."/>
            <person name="Brent C.S."/>
            <person name="Elsik C.G."/>
            <person name="Goodisman M.A."/>
            <person name="Liberles D.A."/>
            <person name="Roe R.M."/>
            <person name="Vargo E.L."/>
            <person name="Vilcinskas A."/>
            <person name="Wang J."/>
            <person name="Bornberg-Bauer E."/>
            <person name="Korb J."/>
            <person name="Zhang G."/>
            <person name="Liebig J."/>
        </authorList>
    </citation>
    <scope>NUCLEOTIDE SEQUENCE [LARGE SCALE GENOMIC DNA]</scope>
    <source>
        <tissue evidence="2">Whole organism</tissue>
    </source>
</reference>
<dbReference type="SUPFAM" id="SSF117281">
    <property type="entry name" value="Kelch motif"/>
    <property type="match status" value="1"/>
</dbReference>
<keyword evidence="3" id="KW-1185">Reference proteome</keyword>
<dbReference type="InParanoid" id="A0A067QEL5"/>
<dbReference type="PANTHER" id="PTHR45632">
    <property type="entry name" value="LD33804P"/>
    <property type="match status" value="1"/>
</dbReference>
<dbReference type="PANTHER" id="PTHR45632:SF26">
    <property type="entry name" value="BTB DOMAIN-CONTAINING PROTEIN"/>
    <property type="match status" value="1"/>
</dbReference>
<proteinExistence type="predicted"/>
<evidence type="ECO:0000313" key="3">
    <source>
        <dbReference type="Proteomes" id="UP000027135"/>
    </source>
</evidence>
<dbReference type="Proteomes" id="UP000027135">
    <property type="component" value="Unassembled WGS sequence"/>
</dbReference>
<dbReference type="InterPro" id="IPR015915">
    <property type="entry name" value="Kelch-typ_b-propeller"/>
</dbReference>
<evidence type="ECO:0000256" key="1">
    <source>
        <dbReference type="ARBA" id="ARBA00022441"/>
    </source>
</evidence>
<dbReference type="STRING" id="136037.A0A067QEL5"/>
<dbReference type="SMART" id="SM00612">
    <property type="entry name" value="Kelch"/>
    <property type="match status" value="3"/>
</dbReference>
<dbReference type="AlphaFoldDB" id="A0A067QEL5"/>
<dbReference type="Gene3D" id="2.120.10.80">
    <property type="entry name" value="Kelch-type beta propeller"/>
    <property type="match status" value="1"/>
</dbReference>
<dbReference type="eggNOG" id="KOG1072">
    <property type="taxonomic scope" value="Eukaryota"/>
</dbReference>
<accession>A0A067QEL5</accession>
<dbReference type="InterPro" id="IPR006652">
    <property type="entry name" value="Kelch_1"/>
</dbReference>
<keyword evidence="1" id="KW-0880">Kelch repeat</keyword>
<protein>
    <submittedName>
        <fullName evidence="2">Kelch-like protein 10</fullName>
    </submittedName>
</protein>
<gene>
    <name evidence="2" type="ORF">L798_07753</name>
</gene>
<dbReference type="OMA" id="EWCELAP"/>
<dbReference type="Pfam" id="PF01344">
    <property type="entry name" value="Kelch_1"/>
    <property type="match status" value="3"/>
</dbReference>
<evidence type="ECO:0000313" key="2">
    <source>
        <dbReference type="EMBL" id="KDQ80491.1"/>
    </source>
</evidence>
<organism evidence="2 3">
    <name type="scientific">Zootermopsis nevadensis</name>
    <name type="common">Dampwood termite</name>
    <dbReference type="NCBI Taxonomy" id="136037"/>
    <lineage>
        <taxon>Eukaryota</taxon>
        <taxon>Metazoa</taxon>
        <taxon>Ecdysozoa</taxon>
        <taxon>Arthropoda</taxon>
        <taxon>Hexapoda</taxon>
        <taxon>Insecta</taxon>
        <taxon>Pterygota</taxon>
        <taxon>Neoptera</taxon>
        <taxon>Polyneoptera</taxon>
        <taxon>Dictyoptera</taxon>
        <taxon>Blattodea</taxon>
        <taxon>Blattoidea</taxon>
        <taxon>Termitoidae</taxon>
        <taxon>Termopsidae</taxon>
        <taxon>Zootermopsis</taxon>
    </lineage>
</organism>